<reference evidence="14" key="1">
    <citation type="submission" date="2021-05" db="EMBL/GenBank/DDBJ databases">
        <title>A free-living protist that lacks canonical eukaryotic 1 DNA replication and segregation systems.</title>
        <authorList>
            <person name="Salas-Leiva D.E."/>
            <person name="Tromer E.C."/>
            <person name="Curtis B.A."/>
            <person name="Jerlstrom-Hultqvist J."/>
            <person name="Kolisko M."/>
            <person name="Yi Z."/>
            <person name="Salas-Leiva J.S."/>
            <person name="Gallot-Lavallee L."/>
            <person name="Kops G.J.P.L."/>
            <person name="Archibald J.M."/>
            <person name="Simpson A.G.B."/>
            <person name="Roger A.J."/>
        </authorList>
    </citation>
    <scope>NUCLEOTIDE SEQUENCE</scope>
    <source>
        <strain evidence="14">BICM</strain>
    </source>
</reference>
<dbReference type="Gene3D" id="1.10.274.100">
    <property type="entry name" value="RNA polymerase Rpb1, domain 3"/>
    <property type="match status" value="1"/>
</dbReference>
<evidence type="ECO:0000313" key="15">
    <source>
        <dbReference type="Proteomes" id="UP000717585"/>
    </source>
</evidence>
<keyword evidence="4 11" id="KW-0808">Transferase</keyword>
<dbReference type="FunFam" id="2.40.40.20:FF:000019">
    <property type="entry name" value="DNA-directed RNA polymerase II subunit RPB1"/>
    <property type="match status" value="1"/>
</dbReference>
<dbReference type="GO" id="GO:0046872">
    <property type="term" value="F:metal ion binding"/>
    <property type="evidence" value="ECO:0007669"/>
    <property type="project" value="UniProtKB-KW"/>
</dbReference>
<keyword evidence="5 11" id="KW-0548">Nucleotidyltransferase</keyword>
<dbReference type="InterPro" id="IPR044893">
    <property type="entry name" value="RNA_pol_Rpb1_clamp_domain"/>
</dbReference>
<dbReference type="Gene3D" id="4.10.860.120">
    <property type="entry name" value="RNA polymerase II, clamp domain"/>
    <property type="match status" value="1"/>
</dbReference>
<dbReference type="Proteomes" id="UP000717585">
    <property type="component" value="Unassembled WGS sequence"/>
</dbReference>
<evidence type="ECO:0000256" key="6">
    <source>
        <dbReference type="ARBA" id="ARBA00022723"/>
    </source>
</evidence>
<dbReference type="GO" id="GO:0003899">
    <property type="term" value="F:DNA-directed RNA polymerase activity"/>
    <property type="evidence" value="ECO:0007669"/>
    <property type="project" value="UniProtKB-EC"/>
</dbReference>
<name>A0A8J6BAJ9_9EUKA</name>
<evidence type="ECO:0000256" key="9">
    <source>
        <dbReference type="ARBA" id="ARBA00023163"/>
    </source>
</evidence>
<dbReference type="Gene3D" id="3.30.70.2850">
    <property type="match status" value="1"/>
</dbReference>
<dbReference type="Pfam" id="PF04997">
    <property type="entry name" value="RNA_pol_Rpb1_1"/>
    <property type="match status" value="1"/>
</dbReference>
<keyword evidence="10" id="KW-0539">Nucleus</keyword>
<dbReference type="InterPro" id="IPR007083">
    <property type="entry name" value="RNA_pol_Rpb1_4"/>
</dbReference>
<dbReference type="Gene3D" id="1.10.150.390">
    <property type="match status" value="1"/>
</dbReference>
<dbReference type="Gene3D" id="3.30.1490.180">
    <property type="entry name" value="RNA polymerase ii"/>
    <property type="match status" value="1"/>
</dbReference>
<feature type="region of interest" description="Disordered" evidence="12">
    <location>
        <begin position="1062"/>
        <end position="1092"/>
    </location>
</feature>
<dbReference type="InterPro" id="IPR007066">
    <property type="entry name" value="RNA_pol_Rpb1_3"/>
</dbReference>
<evidence type="ECO:0000256" key="12">
    <source>
        <dbReference type="SAM" id="MobiDB-lite"/>
    </source>
</evidence>
<dbReference type="Gene3D" id="6.10.250.2940">
    <property type="match status" value="1"/>
</dbReference>
<dbReference type="GO" id="GO:0006351">
    <property type="term" value="P:DNA-templated transcription"/>
    <property type="evidence" value="ECO:0007669"/>
    <property type="project" value="InterPro"/>
</dbReference>
<gene>
    <name evidence="14" type="ORF">J8273_0694</name>
</gene>
<comment type="subcellular location">
    <subcellularLocation>
        <location evidence="1">Nucleus</location>
    </subcellularLocation>
</comment>
<comment type="caution">
    <text evidence="14">The sequence shown here is derived from an EMBL/GenBank/DDBJ whole genome shotgun (WGS) entry which is preliminary data.</text>
</comment>
<feature type="domain" description="RNA polymerase N-terminal" evidence="13">
    <location>
        <begin position="318"/>
        <end position="653"/>
    </location>
</feature>
<dbReference type="Pfam" id="PF04998">
    <property type="entry name" value="RNA_pol_Rpb1_5"/>
    <property type="match status" value="1"/>
</dbReference>
<dbReference type="CDD" id="cd01435">
    <property type="entry name" value="RNAP_I_RPA1_N"/>
    <property type="match status" value="1"/>
</dbReference>
<dbReference type="InterPro" id="IPR007080">
    <property type="entry name" value="RNA_pol_Rpb1_1"/>
</dbReference>
<feature type="region of interest" description="Disordered" evidence="12">
    <location>
        <begin position="1340"/>
        <end position="1387"/>
    </location>
</feature>
<protein>
    <recommendedName>
        <fullName evidence="11">DNA-directed RNA polymerase subunit</fullName>
        <ecNumber evidence="11">2.7.7.6</ecNumber>
    </recommendedName>
</protein>
<keyword evidence="7" id="KW-0862">Zinc</keyword>
<accession>A0A8J6BAJ9</accession>
<dbReference type="GO" id="GO:0003677">
    <property type="term" value="F:DNA binding"/>
    <property type="evidence" value="ECO:0007669"/>
    <property type="project" value="InterPro"/>
</dbReference>
<evidence type="ECO:0000313" key="14">
    <source>
        <dbReference type="EMBL" id="KAG9397564.1"/>
    </source>
</evidence>
<evidence type="ECO:0000256" key="2">
    <source>
        <dbReference type="ARBA" id="ARBA00006460"/>
    </source>
</evidence>
<dbReference type="EMBL" id="JAHDYR010000001">
    <property type="protein sequence ID" value="KAG9397564.1"/>
    <property type="molecule type" value="Genomic_DNA"/>
</dbReference>
<evidence type="ECO:0000256" key="10">
    <source>
        <dbReference type="ARBA" id="ARBA00023242"/>
    </source>
</evidence>
<feature type="region of interest" description="Disordered" evidence="12">
    <location>
        <begin position="415"/>
        <end position="434"/>
    </location>
</feature>
<evidence type="ECO:0000256" key="11">
    <source>
        <dbReference type="RuleBase" id="RU004279"/>
    </source>
</evidence>
<evidence type="ECO:0000256" key="3">
    <source>
        <dbReference type="ARBA" id="ARBA00022478"/>
    </source>
</evidence>
<evidence type="ECO:0000256" key="7">
    <source>
        <dbReference type="ARBA" id="ARBA00022833"/>
    </source>
</evidence>
<keyword evidence="15" id="KW-1185">Reference proteome</keyword>
<dbReference type="InterPro" id="IPR007081">
    <property type="entry name" value="RNA_pol_Rpb1_5"/>
</dbReference>
<dbReference type="EC" id="2.7.7.6" evidence="11"/>
<comment type="similarity">
    <text evidence="2 11">Belongs to the RNA polymerase beta' chain family.</text>
</comment>
<dbReference type="Pfam" id="PF04983">
    <property type="entry name" value="RNA_pol_Rpb1_3"/>
    <property type="match status" value="1"/>
</dbReference>
<evidence type="ECO:0000256" key="1">
    <source>
        <dbReference type="ARBA" id="ARBA00004123"/>
    </source>
</evidence>
<dbReference type="GO" id="GO:0005736">
    <property type="term" value="C:RNA polymerase I complex"/>
    <property type="evidence" value="ECO:0007669"/>
    <property type="project" value="TreeGrafter"/>
</dbReference>
<dbReference type="PANTHER" id="PTHR19376">
    <property type="entry name" value="DNA-DIRECTED RNA POLYMERASE"/>
    <property type="match status" value="1"/>
</dbReference>
<dbReference type="CDD" id="cd02735">
    <property type="entry name" value="RNAP_I_Rpa1_C"/>
    <property type="match status" value="1"/>
</dbReference>
<keyword evidence="3 11" id="KW-0240">DNA-directed RNA polymerase</keyword>
<keyword evidence="8" id="KW-0460">Magnesium</keyword>
<dbReference type="Gene3D" id="1.10.132.30">
    <property type="match status" value="1"/>
</dbReference>
<dbReference type="SUPFAM" id="SSF64484">
    <property type="entry name" value="beta and beta-prime subunits of DNA dependent RNA-polymerase"/>
    <property type="match status" value="1"/>
</dbReference>
<dbReference type="SMART" id="SM00663">
    <property type="entry name" value="RPOLA_N"/>
    <property type="match status" value="1"/>
</dbReference>
<evidence type="ECO:0000256" key="8">
    <source>
        <dbReference type="ARBA" id="ARBA00022842"/>
    </source>
</evidence>
<evidence type="ECO:0000259" key="13">
    <source>
        <dbReference type="SMART" id="SM00663"/>
    </source>
</evidence>
<evidence type="ECO:0000256" key="5">
    <source>
        <dbReference type="ARBA" id="ARBA00022695"/>
    </source>
</evidence>
<dbReference type="InterPro" id="IPR047107">
    <property type="entry name" value="DNA-dir_RNA_pol1_lsu_C"/>
</dbReference>
<dbReference type="Gene3D" id="2.40.40.20">
    <property type="match status" value="1"/>
</dbReference>
<dbReference type="InterPro" id="IPR006592">
    <property type="entry name" value="RNA_pol_N"/>
</dbReference>
<dbReference type="PANTHER" id="PTHR19376:SF11">
    <property type="entry name" value="DNA-DIRECTED RNA POLYMERASE I SUBUNIT RPA1"/>
    <property type="match status" value="1"/>
</dbReference>
<sequence>MDRRIDEVDFRFFTSEEIEAMSVVDVTVPETFDSLGEPTKNGLFDRRMGPFSKSDTCETCGLGYNSCPGHFGRITLPITVFNPLTFDIVYKLTRRTCNHCNKLRIPDAKLFRYEVMFMCLDADMVQEASRVAGLPPPPKDLHTHKPQDAEATLEQLKGLYKKASEIIAKNGPVTSNAIDVRREIKRMFFHEPSSNTCCHCNVQNPSFSRDSVNAIYREALGSRAREHNAKRGQTIRTALAAEEVEDNDSIAEEDVDLMEEDPTVHTTTRADIHRRVVVPADEILARLTLMQKEHANLIARIFGSVGGHQTDRIFDPACWFIRQLPVGPSKFRPASSYEGKTFEHPRTGEFHKIITAKSQLLLLQALRAGDAERVEAIIQKNPEGSRYRNMDTATRHNEMMRLSRSLQEAVTDLIDSSKSNQRNGPPGIKQNLEKKEGLMRRNIMGKRVNFAARSVISPDPNLRTGEIGIPTVFAKTLTLPEPVNDRNVQELRQAVINGPAVYPGANYIESESGMLTDLTQLTDTRRAALAKTLQTDDTVMGRSTAGCKKVYRHLKNGDSLIVNRQPTLHRSSMMTHNVRVLPKQRTIRFAYPNCNSYNADFDGDEMNLHCPQSIQAQVEGKTLSFADHQYIVPTGKPIRGLIQDHVLASTLLTMKDMFLDRDCFMQLVNVAVSSIHVEGRIVHTPPPVVVFPKRLWTGKQVYTALIDYIANGRPALNFSCNTKLSPKFFGAACPEEGKLIVRHGQIITGVIGKGQIGASQGGLVHCIYEAYGAEASGEMLSSASQMLSNYLQFYGHTCGFKDLLLSEEAEYGRHGKLDGLMEKGLETSRDFLRDVTGKDDERLSNRPFVQAAVKVQLATNEADGARLDSMYMGRLNTVTSDIISGCLPSGQVAKSFRNRFGLMVHTGAKGSMVNFSQISCLLGQQSLEGRRTPVMVSGKTLPSFEAFDPAPRAGGFIQDRFLTGIRPQEYYFHAMAGREGLVNTSIKTATSGYLQRCLVKGLEELTVQYDYSVRDSAGQIVQFLYGEDGLDPCRTTMLKSPSFFVQNLEAILCRMDPSGAKKRLGRVKTEHRNRARKNARRPDPIDGEIPTLHSMYSPGTTLGAVSEAFNGLVETYLHEDPDGLVLTHEPTEEEERLDAITHCVSRRRKKDMLRALMNLKFLHSLADPGEAVGVLAAQSIGEPSTQMTLNTFHLAGHGAVDVTQGIPRMREVLLVATKSIKTPVMNLLLRPHATREDAQALAGLLRRISFMDVLTKMEVGERVDQSKTAFGTRRERVFTLYMNVLGEEDRKALGLTVARVRLGVCRFIAMIASGLSRELNAVDDMDDLASGFIDDEVHGSSNAAAEEADSAKDASNARQTQEGQMYGADDNGEPARTERHSAAAVDADGELLEGNEKVLINKAKRSYLDQISLPDDNDDFCWASFRVPLSDQSVLMTSMAEELANKVNVKAITGVTRASVGEPKTVDGQTRQVVACNGVNLATARQHDELVDVDHLYCNCVMTTLEQYGVEAARAAIINEVSSIFKVYGIGVDARHLSLIADHMTREGGYKPFNRHGIDNSPSQLHKMTYETTTAFLTQSALYGISDNAAGPSSRVAVGRPLRAGTGMVDILLDMQDQELGWSVKE</sequence>
<proteinExistence type="inferred from homology"/>
<keyword evidence="6" id="KW-0479">Metal-binding</keyword>
<dbReference type="InterPro" id="IPR015699">
    <property type="entry name" value="DNA-dir_RNA_pol1_lsu_N"/>
</dbReference>
<keyword evidence="9 11" id="KW-0804">Transcription</keyword>
<dbReference type="OrthoDB" id="270392at2759"/>
<organism evidence="14 15">
    <name type="scientific">Carpediemonas membranifera</name>
    <dbReference type="NCBI Taxonomy" id="201153"/>
    <lineage>
        <taxon>Eukaryota</taxon>
        <taxon>Metamonada</taxon>
        <taxon>Carpediemonas-like organisms</taxon>
        <taxon>Carpediemonas</taxon>
    </lineage>
</organism>
<comment type="catalytic activity">
    <reaction evidence="11">
        <text>RNA(n) + a ribonucleoside 5'-triphosphate = RNA(n+1) + diphosphate</text>
        <dbReference type="Rhea" id="RHEA:21248"/>
        <dbReference type="Rhea" id="RHEA-COMP:14527"/>
        <dbReference type="Rhea" id="RHEA-COMP:17342"/>
        <dbReference type="ChEBI" id="CHEBI:33019"/>
        <dbReference type="ChEBI" id="CHEBI:61557"/>
        <dbReference type="ChEBI" id="CHEBI:140395"/>
        <dbReference type="EC" id="2.7.7.6"/>
    </reaction>
</comment>
<dbReference type="Pfam" id="PF00623">
    <property type="entry name" value="RNA_pol_Rpb1_2"/>
    <property type="match status" value="1"/>
</dbReference>
<comment type="function">
    <text evidence="11">DNA-dependent RNA polymerase catalyzes the transcription of DNA into RNA using the four ribonucleoside triphosphates as substrates.</text>
</comment>
<dbReference type="InterPro" id="IPR038120">
    <property type="entry name" value="Rpb1_funnel_sf"/>
</dbReference>
<dbReference type="Pfam" id="PF05000">
    <property type="entry name" value="RNA_pol_Rpb1_4"/>
    <property type="match status" value="1"/>
</dbReference>
<dbReference type="InterPro" id="IPR000722">
    <property type="entry name" value="RNA_pol_asu"/>
</dbReference>
<dbReference type="Gene3D" id="1.10.357.120">
    <property type="match status" value="1"/>
</dbReference>
<dbReference type="InterPro" id="IPR045867">
    <property type="entry name" value="DNA-dir_RpoC_beta_prime"/>
</dbReference>
<evidence type="ECO:0000256" key="4">
    <source>
        <dbReference type="ARBA" id="ARBA00022679"/>
    </source>
</evidence>
<dbReference type="InterPro" id="IPR042102">
    <property type="entry name" value="RNA_pol_Rpb1_3_sf"/>
</dbReference>